<evidence type="ECO:0000256" key="3">
    <source>
        <dbReference type="ARBA" id="ARBA00038502"/>
    </source>
</evidence>
<sequence length="190" mass="21013">MTPDIPELPQPILTLPSCIIRPYHPSDAPALAQHANGPQIARYMTNQFPSPYTLANAEFWIKFSTPTDSPILNFAICDPLTNTVCGSIGLKPRADVEARTMEVGYWLGEAYWGRGITTEALIGFVGWAFGRWSEEELVRLEAGVFEGNEASVKVLTKAGFVAEGCRRKTGYRAGRTFDISIFGLLREDLK</sequence>
<keyword evidence="1" id="KW-0808">Transferase</keyword>
<dbReference type="EMBL" id="JAUKUA010000001">
    <property type="protein sequence ID" value="KAK0731511.1"/>
    <property type="molecule type" value="Genomic_DNA"/>
</dbReference>
<evidence type="ECO:0000259" key="4">
    <source>
        <dbReference type="PROSITE" id="PS51186"/>
    </source>
</evidence>
<dbReference type="Gene3D" id="3.40.630.30">
    <property type="match status" value="1"/>
</dbReference>
<dbReference type="InterPro" id="IPR000182">
    <property type="entry name" value="GNAT_dom"/>
</dbReference>
<evidence type="ECO:0000313" key="5">
    <source>
        <dbReference type="EMBL" id="KAK0731511.1"/>
    </source>
</evidence>
<comment type="caution">
    <text evidence="5">The sequence shown here is derived from an EMBL/GenBank/DDBJ whole genome shotgun (WGS) entry which is preliminary data.</text>
</comment>
<organism evidence="5 6">
    <name type="scientific">Lasiosphaeris hirsuta</name>
    <dbReference type="NCBI Taxonomy" id="260670"/>
    <lineage>
        <taxon>Eukaryota</taxon>
        <taxon>Fungi</taxon>
        <taxon>Dikarya</taxon>
        <taxon>Ascomycota</taxon>
        <taxon>Pezizomycotina</taxon>
        <taxon>Sordariomycetes</taxon>
        <taxon>Sordariomycetidae</taxon>
        <taxon>Sordariales</taxon>
        <taxon>Lasiosphaeriaceae</taxon>
        <taxon>Lasiosphaeris</taxon>
    </lineage>
</organism>
<keyword evidence="2" id="KW-0012">Acyltransferase</keyword>
<accession>A0AA40EBQ2</accession>
<evidence type="ECO:0000313" key="6">
    <source>
        <dbReference type="Proteomes" id="UP001172102"/>
    </source>
</evidence>
<proteinExistence type="inferred from homology"/>
<feature type="domain" description="N-acetyltransferase" evidence="4">
    <location>
        <begin position="18"/>
        <end position="178"/>
    </location>
</feature>
<dbReference type="PROSITE" id="PS51186">
    <property type="entry name" value="GNAT"/>
    <property type="match status" value="1"/>
</dbReference>
<dbReference type="Pfam" id="PF13302">
    <property type="entry name" value="Acetyltransf_3"/>
    <property type="match status" value="1"/>
</dbReference>
<name>A0AA40EBQ2_9PEZI</name>
<dbReference type="PANTHER" id="PTHR43792:SF8">
    <property type="entry name" value="[RIBOSOMAL PROTEIN US5]-ALANINE N-ACETYLTRANSFERASE"/>
    <property type="match status" value="1"/>
</dbReference>
<dbReference type="AlphaFoldDB" id="A0AA40EBQ2"/>
<evidence type="ECO:0000256" key="1">
    <source>
        <dbReference type="ARBA" id="ARBA00022679"/>
    </source>
</evidence>
<dbReference type="Proteomes" id="UP001172102">
    <property type="component" value="Unassembled WGS sequence"/>
</dbReference>
<gene>
    <name evidence="5" type="ORF">B0H67DRAFT_549263</name>
</gene>
<protein>
    <submittedName>
        <fullName evidence="5">Acyl-CoA N-acyltransferase</fullName>
    </submittedName>
</protein>
<dbReference type="GO" id="GO:0016747">
    <property type="term" value="F:acyltransferase activity, transferring groups other than amino-acyl groups"/>
    <property type="evidence" value="ECO:0007669"/>
    <property type="project" value="InterPro"/>
</dbReference>
<comment type="similarity">
    <text evidence="3">Belongs to the acetyltransferase family. RimJ subfamily.</text>
</comment>
<dbReference type="SUPFAM" id="SSF55729">
    <property type="entry name" value="Acyl-CoA N-acyltransferases (Nat)"/>
    <property type="match status" value="1"/>
</dbReference>
<dbReference type="PANTHER" id="PTHR43792">
    <property type="entry name" value="GNAT FAMILY, PUTATIVE (AFU_ORTHOLOGUE AFUA_3G00765)-RELATED-RELATED"/>
    <property type="match status" value="1"/>
</dbReference>
<reference evidence="5" key="1">
    <citation type="submission" date="2023-06" db="EMBL/GenBank/DDBJ databases">
        <title>Genome-scale phylogeny and comparative genomics of the fungal order Sordariales.</title>
        <authorList>
            <consortium name="Lawrence Berkeley National Laboratory"/>
            <person name="Hensen N."/>
            <person name="Bonometti L."/>
            <person name="Westerberg I."/>
            <person name="Brannstrom I.O."/>
            <person name="Guillou S."/>
            <person name="Cros-Aarteil S."/>
            <person name="Calhoun S."/>
            <person name="Haridas S."/>
            <person name="Kuo A."/>
            <person name="Mondo S."/>
            <person name="Pangilinan J."/>
            <person name="Riley R."/>
            <person name="Labutti K."/>
            <person name="Andreopoulos B."/>
            <person name="Lipzen A."/>
            <person name="Chen C."/>
            <person name="Yanf M."/>
            <person name="Daum C."/>
            <person name="Ng V."/>
            <person name="Clum A."/>
            <person name="Steindorff A."/>
            <person name="Ohm R."/>
            <person name="Martin F."/>
            <person name="Silar P."/>
            <person name="Natvig D."/>
            <person name="Lalanne C."/>
            <person name="Gautier V."/>
            <person name="Ament-Velasquez S.L."/>
            <person name="Kruys A."/>
            <person name="Hutchinson M.I."/>
            <person name="Powell A.J."/>
            <person name="Barry K."/>
            <person name="Miller A.N."/>
            <person name="Grigoriev I.V."/>
            <person name="Debuchy R."/>
            <person name="Gladieux P."/>
            <person name="Thoren M.H."/>
            <person name="Johannesson H."/>
        </authorList>
    </citation>
    <scope>NUCLEOTIDE SEQUENCE</scope>
    <source>
        <strain evidence="5">SMH4607-1</strain>
    </source>
</reference>
<dbReference type="InterPro" id="IPR051531">
    <property type="entry name" value="N-acetyltransferase"/>
</dbReference>
<evidence type="ECO:0000256" key="2">
    <source>
        <dbReference type="ARBA" id="ARBA00023315"/>
    </source>
</evidence>
<dbReference type="InterPro" id="IPR016181">
    <property type="entry name" value="Acyl_CoA_acyltransferase"/>
</dbReference>
<keyword evidence="6" id="KW-1185">Reference proteome</keyword>